<gene>
    <name evidence="1" type="ORF">GCM10022384_07500</name>
</gene>
<name>A0ABP7NYV4_9ACTN</name>
<sequence length="60" mass="6512">MHQVEEKEIRPELGECGTTVPVRVLTDDGSTARVQIDGCGVLLRQGAVHTVPSTAVRRRS</sequence>
<organism evidence="1 2">
    <name type="scientific">Streptomyces marokkonensis</name>
    <dbReference type="NCBI Taxonomy" id="324855"/>
    <lineage>
        <taxon>Bacteria</taxon>
        <taxon>Bacillati</taxon>
        <taxon>Actinomycetota</taxon>
        <taxon>Actinomycetes</taxon>
        <taxon>Kitasatosporales</taxon>
        <taxon>Streptomycetaceae</taxon>
        <taxon>Streptomyces</taxon>
    </lineage>
</organism>
<keyword evidence="2" id="KW-1185">Reference proteome</keyword>
<dbReference type="EMBL" id="BAABCQ010000009">
    <property type="protein sequence ID" value="GAA3956880.1"/>
    <property type="molecule type" value="Genomic_DNA"/>
</dbReference>
<dbReference type="RefSeq" id="WP_345589135.1">
    <property type="nucleotide sequence ID" value="NZ_BAABCQ010000009.1"/>
</dbReference>
<comment type="caution">
    <text evidence="1">The sequence shown here is derived from an EMBL/GenBank/DDBJ whole genome shotgun (WGS) entry which is preliminary data.</text>
</comment>
<evidence type="ECO:0000313" key="2">
    <source>
        <dbReference type="Proteomes" id="UP001500034"/>
    </source>
</evidence>
<evidence type="ECO:0000313" key="1">
    <source>
        <dbReference type="EMBL" id="GAA3956880.1"/>
    </source>
</evidence>
<accession>A0ABP7NYV4</accession>
<proteinExistence type="predicted"/>
<dbReference type="Proteomes" id="UP001500034">
    <property type="component" value="Unassembled WGS sequence"/>
</dbReference>
<protein>
    <submittedName>
        <fullName evidence="1">Uncharacterized protein</fullName>
    </submittedName>
</protein>
<reference evidence="2" key="1">
    <citation type="journal article" date="2019" name="Int. J. Syst. Evol. Microbiol.">
        <title>The Global Catalogue of Microorganisms (GCM) 10K type strain sequencing project: providing services to taxonomists for standard genome sequencing and annotation.</title>
        <authorList>
            <consortium name="The Broad Institute Genomics Platform"/>
            <consortium name="The Broad Institute Genome Sequencing Center for Infectious Disease"/>
            <person name="Wu L."/>
            <person name="Ma J."/>
        </authorList>
    </citation>
    <scope>NUCLEOTIDE SEQUENCE [LARGE SCALE GENOMIC DNA]</scope>
    <source>
        <strain evidence="2">JCM 17027</strain>
    </source>
</reference>